<proteinExistence type="predicted"/>
<feature type="region of interest" description="Disordered" evidence="1">
    <location>
        <begin position="37"/>
        <end position="56"/>
    </location>
</feature>
<evidence type="ECO:0000313" key="2">
    <source>
        <dbReference type="EMBL" id="KAG7571047.1"/>
    </source>
</evidence>
<gene>
    <name evidence="2" type="ORF">FFLO_01011</name>
</gene>
<accession>A0A8K0NT83</accession>
<sequence length="215" mass="24579">MDDEQEWTLRCPGNKLVVVTRKVLLLSPVFRDMMDIGESPTVGRNDDDQRPQKKSRIDKAQEEILVEDDPTTLKCMFDLLTDLKRLKRPVSKPSTWLGTLKIADKYDYSVYEPIFIGCLWEWAAEGNRSALDVYGVAVELKHGALARYAARKYGGHALRTNAPRPVTWSLYSVEHVGFRAWYHLVQAGEECKPFAWDKVADHLVLPAEWDGTNSR</sequence>
<dbReference type="Proteomes" id="UP000812966">
    <property type="component" value="Unassembled WGS sequence"/>
</dbReference>
<reference evidence="2" key="1">
    <citation type="submission" date="2020-04" db="EMBL/GenBank/DDBJ databases">
        <title>Analysis of mating type loci in Filobasidium floriforme.</title>
        <authorList>
            <person name="Nowrousian M."/>
        </authorList>
    </citation>
    <scope>NUCLEOTIDE SEQUENCE</scope>
    <source>
        <strain evidence="2">CBS 6242</strain>
    </source>
</reference>
<dbReference type="EMBL" id="JABELV010000012">
    <property type="protein sequence ID" value="KAG7571047.1"/>
    <property type="molecule type" value="Genomic_DNA"/>
</dbReference>
<organism evidence="2 3">
    <name type="scientific">Filobasidium floriforme</name>
    <dbReference type="NCBI Taxonomy" id="5210"/>
    <lineage>
        <taxon>Eukaryota</taxon>
        <taxon>Fungi</taxon>
        <taxon>Dikarya</taxon>
        <taxon>Basidiomycota</taxon>
        <taxon>Agaricomycotina</taxon>
        <taxon>Tremellomycetes</taxon>
        <taxon>Filobasidiales</taxon>
        <taxon>Filobasidiaceae</taxon>
        <taxon>Filobasidium</taxon>
    </lineage>
</organism>
<comment type="caution">
    <text evidence="2">The sequence shown here is derived from an EMBL/GenBank/DDBJ whole genome shotgun (WGS) entry which is preliminary data.</text>
</comment>
<evidence type="ECO:0000313" key="3">
    <source>
        <dbReference type="Proteomes" id="UP000812966"/>
    </source>
</evidence>
<name>A0A8K0NT83_9TREE</name>
<feature type="compositionally biased region" description="Basic and acidic residues" evidence="1">
    <location>
        <begin position="44"/>
        <end position="56"/>
    </location>
</feature>
<protein>
    <recommendedName>
        <fullName evidence="4">BTB domain-containing protein</fullName>
    </recommendedName>
</protein>
<dbReference type="AlphaFoldDB" id="A0A8K0NT83"/>
<evidence type="ECO:0000256" key="1">
    <source>
        <dbReference type="SAM" id="MobiDB-lite"/>
    </source>
</evidence>
<evidence type="ECO:0008006" key="4">
    <source>
        <dbReference type="Google" id="ProtNLM"/>
    </source>
</evidence>
<keyword evidence="3" id="KW-1185">Reference proteome</keyword>